<dbReference type="InterPro" id="IPR036465">
    <property type="entry name" value="vWFA_dom_sf"/>
</dbReference>
<keyword evidence="1" id="KW-0472">Membrane</keyword>
<sequence>MTELIFLRPWWLAALLPLAALAWRLWRQSPHGGWARVISPQMLVLLQRDGWLRPGEAGRLRLWLPLAGALLIVALSGPAVPRAGQAEYRRLDPLLLLLDLSPSVVASPVALAGLQTAAMRLLQSAEGRPVGVMGWAADAYLISSPTSDAESLEGTIAVLSQQTMPVAGSRPDIALSMARDLFAGPETGEGPGIGGADLVVITDGAGIGERASEEARRLASDGARVWGLALPASAEGAPAPQPEALRSLARAGGGEMFPEAATPELVQAIASAARLRLARDPQSAAALQDFGPWLLALAMIALLPLFRRREG</sequence>
<evidence type="ECO:0000259" key="2">
    <source>
        <dbReference type="PROSITE" id="PS50234"/>
    </source>
</evidence>
<dbReference type="PROSITE" id="PS50234">
    <property type="entry name" value="VWFA"/>
    <property type="match status" value="1"/>
</dbReference>
<comment type="caution">
    <text evidence="3">The sequence shown here is derived from an EMBL/GenBank/DDBJ whole genome shotgun (WGS) entry which is preliminary data.</text>
</comment>
<dbReference type="EMBL" id="SBLC01000011">
    <property type="protein sequence ID" value="RWY41445.1"/>
    <property type="molecule type" value="Genomic_DNA"/>
</dbReference>
<accession>A0A3S3YJL3</accession>
<keyword evidence="1" id="KW-0812">Transmembrane</keyword>
<dbReference type="AlphaFoldDB" id="A0A3S3YJL3"/>
<feature type="transmembrane region" description="Helical" evidence="1">
    <location>
        <begin position="290"/>
        <end position="306"/>
    </location>
</feature>
<protein>
    <submittedName>
        <fullName evidence="3">VWA domain-containing protein</fullName>
    </submittedName>
</protein>
<dbReference type="OrthoDB" id="8456929at2"/>
<dbReference type="SUPFAM" id="SSF53300">
    <property type="entry name" value="vWA-like"/>
    <property type="match status" value="1"/>
</dbReference>
<keyword evidence="4" id="KW-1185">Reference proteome</keyword>
<gene>
    <name evidence="3" type="ORF">EP867_09675</name>
</gene>
<evidence type="ECO:0000256" key="1">
    <source>
        <dbReference type="SAM" id="Phobius"/>
    </source>
</evidence>
<reference evidence="3 4" key="1">
    <citation type="journal article" date="2015" name="Int. J. Syst. Evol. Microbiol.">
        <title>Gemmobacter intermedius sp. nov., isolated from a white stork (Ciconia ciconia).</title>
        <authorList>
            <person name="Kampfer P."/>
            <person name="Jerzak L."/>
            <person name="Wilharm G."/>
            <person name="Golke J."/>
            <person name="Busse H.J."/>
            <person name="Glaeser S.P."/>
        </authorList>
    </citation>
    <scope>NUCLEOTIDE SEQUENCE [LARGE SCALE GENOMIC DNA]</scope>
    <source>
        <strain evidence="3 4">119/4</strain>
    </source>
</reference>
<evidence type="ECO:0000313" key="3">
    <source>
        <dbReference type="EMBL" id="RWY41445.1"/>
    </source>
</evidence>
<dbReference type="InterPro" id="IPR002035">
    <property type="entry name" value="VWF_A"/>
</dbReference>
<dbReference type="Gene3D" id="3.40.50.410">
    <property type="entry name" value="von Willebrand factor, type A domain"/>
    <property type="match status" value="1"/>
</dbReference>
<dbReference type="Proteomes" id="UP000287168">
    <property type="component" value="Unassembled WGS sequence"/>
</dbReference>
<organism evidence="3 4">
    <name type="scientific">Falsigemmobacter intermedius</name>
    <dbReference type="NCBI Taxonomy" id="1553448"/>
    <lineage>
        <taxon>Bacteria</taxon>
        <taxon>Pseudomonadati</taxon>
        <taxon>Pseudomonadota</taxon>
        <taxon>Alphaproteobacteria</taxon>
        <taxon>Rhodobacterales</taxon>
        <taxon>Paracoccaceae</taxon>
        <taxon>Falsigemmobacter</taxon>
    </lineage>
</organism>
<dbReference type="RefSeq" id="WP_128488581.1">
    <property type="nucleotide sequence ID" value="NZ_JBHLXB010000002.1"/>
</dbReference>
<keyword evidence="1" id="KW-1133">Transmembrane helix</keyword>
<name>A0A3S3YJL3_9RHOB</name>
<proteinExistence type="predicted"/>
<evidence type="ECO:0000313" key="4">
    <source>
        <dbReference type="Proteomes" id="UP000287168"/>
    </source>
</evidence>
<feature type="domain" description="VWFA" evidence="2">
    <location>
        <begin position="93"/>
        <end position="273"/>
    </location>
</feature>